<evidence type="ECO:0000256" key="3">
    <source>
        <dbReference type="SAM" id="MobiDB-lite"/>
    </source>
</evidence>
<feature type="domain" description="ABC transporter" evidence="4">
    <location>
        <begin position="290"/>
        <end position="532"/>
    </location>
</feature>
<dbReference type="InterPro" id="IPR027417">
    <property type="entry name" value="P-loop_NTPase"/>
</dbReference>
<dbReference type="PROSITE" id="PS00211">
    <property type="entry name" value="ABC_TRANSPORTER_1"/>
    <property type="match status" value="1"/>
</dbReference>
<dbReference type="InterPro" id="IPR017871">
    <property type="entry name" value="ABC_transporter-like_CS"/>
</dbReference>
<accession>A0A381S5Z5</accession>
<dbReference type="SMART" id="SM00382">
    <property type="entry name" value="AAA"/>
    <property type="match status" value="1"/>
</dbReference>
<reference evidence="5" key="1">
    <citation type="submission" date="2018-05" db="EMBL/GenBank/DDBJ databases">
        <authorList>
            <person name="Lanie J.A."/>
            <person name="Ng W.-L."/>
            <person name="Kazmierczak K.M."/>
            <person name="Andrzejewski T.M."/>
            <person name="Davidsen T.M."/>
            <person name="Wayne K.J."/>
            <person name="Tettelin H."/>
            <person name="Glass J.I."/>
            <person name="Rusch D."/>
            <person name="Podicherti R."/>
            <person name="Tsui H.-C.T."/>
            <person name="Winkler M.E."/>
        </authorList>
    </citation>
    <scope>NUCLEOTIDE SEQUENCE</scope>
</reference>
<evidence type="ECO:0000313" key="5">
    <source>
        <dbReference type="EMBL" id="SUZ98884.1"/>
    </source>
</evidence>
<evidence type="ECO:0000256" key="1">
    <source>
        <dbReference type="ARBA" id="ARBA00022741"/>
    </source>
</evidence>
<dbReference type="PANTHER" id="PTHR43790:SF4">
    <property type="entry name" value="GUANOSINE IMPORT ATP-BINDING PROTEIN NUPO"/>
    <property type="match status" value="1"/>
</dbReference>
<proteinExistence type="predicted"/>
<dbReference type="Pfam" id="PF00005">
    <property type="entry name" value="ABC_tran"/>
    <property type="match status" value="2"/>
</dbReference>
<dbReference type="InterPro" id="IPR050107">
    <property type="entry name" value="ABC_carbohydrate_import_ATPase"/>
</dbReference>
<dbReference type="InterPro" id="IPR003439">
    <property type="entry name" value="ABC_transporter-like_ATP-bd"/>
</dbReference>
<sequence>MAKPVEGLNGGGPAEAGPPPAVEVRNVTKIYGSVTACDAVDIDLCRGEIHGVLGENGAGKSTLMKILIGLVLPDAGSIRVDGVPVTISDPVTAARLGIGMVHQHFSLVEPLTVWENVALGEGERLDRGRVRDRVGDLSRQYGLEVEPDVKVQDLPLGMRQRVELIKCLRRDPGVLILDEPTSVLTPEESERLFASLREVVEKENRAVVLISHRLSEILEATDLVTIMRRGSIVERCRTSDTDAAALARAMVGRDVILDRSEAGSARDGKDSSPGAGEEQDDQVSGNEPLLRIRGLEVSGPYGAKELDCLDLELRSGEIFGIAGVEGNGQGALVEVLSGLSVPDAGEVQLRGTNLRLDRPGALADSGIAVIPQDRHDTGIILAMSVAENFLLADPNKGYRHGILSKARRDQQAEQLIERFGINCSGPNAPLWSLSGGNQQRVVLARETSRSPAVLVASQPTRGLDVGAIEYMTIQLRKLAESGVGVLLISNELDELLALSDRVAVLFRGRIVGEMERDQADLERIGLLMGGGRG</sequence>
<protein>
    <recommendedName>
        <fullName evidence="4">ABC transporter domain-containing protein</fullName>
    </recommendedName>
</protein>
<keyword evidence="2" id="KW-0067">ATP-binding</keyword>
<dbReference type="EMBL" id="UINC01002647">
    <property type="protein sequence ID" value="SUZ98884.1"/>
    <property type="molecule type" value="Genomic_DNA"/>
</dbReference>
<dbReference type="PANTHER" id="PTHR43790">
    <property type="entry name" value="CARBOHYDRATE TRANSPORT ATP-BINDING PROTEIN MG119-RELATED"/>
    <property type="match status" value="1"/>
</dbReference>
<gene>
    <name evidence="5" type="ORF">METZ01_LOCUS51738</name>
</gene>
<dbReference type="InterPro" id="IPR003593">
    <property type="entry name" value="AAA+_ATPase"/>
</dbReference>
<dbReference type="CDD" id="cd03216">
    <property type="entry name" value="ABC_Carb_Monos_I"/>
    <property type="match status" value="1"/>
</dbReference>
<feature type="region of interest" description="Disordered" evidence="3">
    <location>
        <begin position="261"/>
        <end position="289"/>
    </location>
</feature>
<dbReference type="SUPFAM" id="SSF52540">
    <property type="entry name" value="P-loop containing nucleoside triphosphate hydrolases"/>
    <property type="match status" value="2"/>
</dbReference>
<organism evidence="5">
    <name type="scientific">marine metagenome</name>
    <dbReference type="NCBI Taxonomy" id="408172"/>
    <lineage>
        <taxon>unclassified sequences</taxon>
        <taxon>metagenomes</taxon>
        <taxon>ecological metagenomes</taxon>
    </lineage>
</organism>
<dbReference type="GO" id="GO:0016887">
    <property type="term" value="F:ATP hydrolysis activity"/>
    <property type="evidence" value="ECO:0007669"/>
    <property type="project" value="InterPro"/>
</dbReference>
<keyword evidence="1" id="KW-0547">Nucleotide-binding</keyword>
<feature type="region of interest" description="Disordered" evidence="3">
    <location>
        <begin position="1"/>
        <end position="20"/>
    </location>
</feature>
<dbReference type="PROSITE" id="PS50893">
    <property type="entry name" value="ABC_TRANSPORTER_2"/>
    <property type="match status" value="2"/>
</dbReference>
<dbReference type="GO" id="GO:0005524">
    <property type="term" value="F:ATP binding"/>
    <property type="evidence" value="ECO:0007669"/>
    <property type="project" value="UniProtKB-KW"/>
</dbReference>
<dbReference type="CDD" id="cd03215">
    <property type="entry name" value="ABC_Carb_Monos_II"/>
    <property type="match status" value="1"/>
</dbReference>
<evidence type="ECO:0000259" key="4">
    <source>
        <dbReference type="PROSITE" id="PS50893"/>
    </source>
</evidence>
<evidence type="ECO:0000256" key="2">
    <source>
        <dbReference type="ARBA" id="ARBA00022840"/>
    </source>
</evidence>
<name>A0A381S5Z5_9ZZZZ</name>
<dbReference type="AlphaFoldDB" id="A0A381S5Z5"/>
<feature type="compositionally biased region" description="Basic and acidic residues" evidence="3">
    <location>
        <begin position="261"/>
        <end position="270"/>
    </location>
</feature>
<feature type="domain" description="ABC transporter" evidence="4">
    <location>
        <begin position="22"/>
        <end position="254"/>
    </location>
</feature>
<dbReference type="Gene3D" id="3.40.50.300">
    <property type="entry name" value="P-loop containing nucleotide triphosphate hydrolases"/>
    <property type="match status" value="2"/>
</dbReference>